<evidence type="ECO:0000313" key="7">
    <source>
        <dbReference type="EMBL" id="QBZ62230.1"/>
    </source>
</evidence>
<protein>
    <recommendedName>
        <fullName evidence="6">Plus3 domain-containing protein</fullName>
    </recommendedName>
</protein>
<dbReference type="GO" id="GO:1990269">
    <property type="term" value="F:RNA polymerase II C-terminal domain phosphoserine binding"/>
    <property type="evidence" value="ECO:0007669"/>
    <property type="project" value="TreeGrafter"/>
</dbReference>
<proteinExistence type="predicted"/>
<dbReference type="PANTHER" id="PTHR13115">
    <property type="entry name" value="RNA POLYMERASE-ASSOCIATED PROTEIN RTF1 HOMOLOG"/>
    <property type="match status" value="1"/>
</dbReference>
<dbReference type="InterPro" id="IPR036128">
    <property type="entry name" value="Plus3-like_sf"/>
</dbReference>
<feature type="compositionally biased region" description="Low complexity" evidence="5">
    <location>
        <begin position="124"/>
        <end position="136"/>
    </location>
</feature>
<dbReference type="AlphaFoldDB" id="A0A4P7NJQ9"/>
<dbReference type="SMART" id="SM00719">
    <property type="entry name" value="Plus3"/>
    <property type="match status" value="1"/>
</dbReference>
<keyword evidence="4" id="KW-0539">Nucleus</keyword>
<reference evidence="7 8" key="1">
    <citation type="journal article" date="2019" name="Mol. Biol. Evol.">
        <title>Blast fungal genomes show frequent chromosomal changes, gene gains and losses, and effector gene turnover.</title>
        <authorList>
            <person name="Gomez Luciano L.B."/>
            <person name="Jason Tsai I."/>
            <person name="Chuma I."/>
            <person name="Tosa Y."/>
            <person name="Chen Y.H."/>
            <person name="Li J.Y."/>
            <person name="Li M.Y."/>
            <person name="Jade Lu M.Y."/>
            <person name="Nakayashiki H."/>
            <person name="Li W.H."/>
        </authorList>
    </citation>
    <scope>NUCLEOTIDE SEQUENCE [LARGE SCALE GENOMIC DNA]</scope>
    <source>
        <strain evidence="7">MZ5-1-6</strain>
    </source>
</reference>
<dbReference type="PROSITE" id="PS51360">
    <property type="entry name" value="PLUS3"/>
    <property type="match status" value="1"/>
</dbReference>
<dbReference type="Gene3D" id="3.90.70.200">
    <property type="entry name" value="Plus-3 domain"/>
    <property type="match status" value="1"/>
</dbReference>
<feature type="compositionally biased region" description="Acidic residues" evidence="5">
    <location>
        <begin position="285"/>
        <end position="296"/>
    </location>
</feature>
<evidence type="ECO:0000256" key="1">
    <source>
        <dbReference type="ARBA" id="ARBA00004123"/>
    </source>
</evidence>
<keyword evidence="2" id="KW-0805">Transcription regulation</keyword>
<dbReference type="Pfam" id="PF03126">
    <property type="entry name" value="Plus-3"/>
    <property type="match status" value="1"/>
</dbReference>
<feature type="compositionally biased region" description="Gly residues" evidence="5">
    <location>
        <begin position="591"/>
        <end position="603"/>
    </location>
</feature>
<dbReference type="InterPro" id="IPR004343">
    <property type="entry name" value="Plus-3_dom"/>
</dbReference>
<feature type="compositionally biased region" description="Low complexity" evidence="5">
    <location>
        <begin position="31"/>
        <end position="43"/>
    </location>
</feature>
<evidence type="ECO:0000256" key="4">
    <source>
        <dbReference type="ARBA" id="ARBA00023242"/>
    </source>
</evidence>
<dbReference type="SUPFAM" id="SSF159042">
    <property type="entry name" value="Plus3-like"/>
    <property type="match status" value="1"/>
</dbReference>
<gene>
    <name evidence="7" type="ORF">PoMZ_11107</name>
</gene>
<sequence>MSDIDDDLLALAGGAVSSDEEDGSRAGSRSPAPGKAKNGAAKKTAAKKPQGRAAVDDSEEEGEALTSFAALATPFSAVVSSFIWHAELPPSYCKVVPNNYSIITETSAGSLPRSMSALTPVLGSSSAPSSPRSDQSVPMDESDSDSSVRRSKARDEEENKYPVEGLFMSHAEKAHIMSLREIEREEILAERAQEKEKMHQNRLLRQLVSNNEMQKKRSASNAGLADDDRRKTSRVRTKLGGSRVGETNAALDSLKRARAEKNERTRRREEDKERRKDRSPSYRDEFEDENDADSEVDWAHSSKKKSKESKPEKEDFPAELEDIQRIRMSRTRFGQVCFNPGFEKKMEGCFVRISVGQDRETQENVYRMAIVKGISKGKEYATDGAHGQIITDQYVTAAHGKAVRDWPFIACSNQPFTENEWRRYKTTCNAESVDLPMQSAVSRKLDELHSLLKHSWTEDELSAKIERVRKLKAKFQGHDRLQLEQDIAEYRALGMHDKAKELEDKLETMETPRLAFRTSLQPAAKKAAGSGPNGGLSQQERLAQINAENRRRNRDAVRKAQIQERAQHERRIERSNTPKKGGTDSGASTPGAGGESGDGGATKGGLLPHLAKLKLQQSSQDKKGLPTIHKPLMDDDIIGALDLDIDEDILN</sequence>
<dbReference type="PANTHER" id="PTHR13115:SF8">
    <property type="entry name" value="RNA POLYMERASE-ASSOCIATED PROTEIN RTF1 HOMOLOG"/>
    <property type="match status" value="1"/>
</dbReference>
<dbReference type="GO" id="GO:0003677">
    <property type="term" value="F:DNA binding"/>
    <property type="evidence" value="ECO:0007669"/>
    <property type="project" value="InterPro"/>
</dbReference>
<dbReference type="GO" id="GO:0016593">
    <property type="term" value="C:Cdc73/Paf1 complex"/>
    <property type="evidence" value="ECO:0007669"/>
    <property type="project" value="TreeGrafter"/>
</dbReference>
<name>A0A4P7NJQ9_PYROR</name>
<dbReference type="FunFam" id="3.90.70.200:FF:000005">
    <property type="entry name" value="Related to Pol II transcription elongation factor"/>
    <property type="match status" value="1"/>
</dbReference>
<organism evidence="7 8">
    <name type="scientific">Pyricularia oryzae</name>
    <name type="common">Rice blast fungus</name>
    <name type="synonym">Magnaporthe oryzae</name>
    <dbReference type="NCBI Taxonomy" id="318829"/>
    <lineage>
        <taxon>Eukaryota</taxon>
        <taxon>Fungi</taxon>
        <taxon>Dikarya</taxon>
        <taxon>Ascomycota</taxon>
        <taxon>Pezizomycotina</taxon>
        <taxon>Sordariomycetes</taxon>
        <taxon>Sordariomycetidae</taxon>
        <taxon>Magnaporthales</taxon>
        <taxon>Pyriculariaceae</taxon>
        <taxon>Pyricularia</taxon>
    </lineage>
</organism>
<feature type="domain" description="Plus3" evidence="6">
    <location>
        <begin position="317"/>
        <end position="453"/>
    </location>
</feature>
<evidence type="ECO:0000256" key="2">
    <source>
        <dbReference type="ARBA" id="ARBA00023015"/>
    </source>
</evidence>
<feature type="region of interest" description="Disordered" evidence="5">
    <location>
        <begin position="11"/>
        <end position="64"/>
    </location>
</feature>
<evidence type="ECO:0000313" key="8">
    <source>
        <dbReference type="Proteomes" id="UP000294847"/>
    </source>
</evidence>
<feature type="compositionally biased region" description="Basic and acidic residues" evidence="5">
    <location>
        <begin position="548"/>
        <end position="576"/>
    </location>
</feature>
<evidence type="ECO:0000256" key="3">
    <source>
        <dbReference type="ARBA" id="ARBA00023163"/>
    </source>
</evidence>
<feature type="region of interest" description="Disordered" evidence="5">
    <location>
        <begin position="206"/>
        <end position="319"/>
    </location>
</feature>
<dbReference type="Proteomes" id="UP000294847">
    <property type="component" value="Chromosome 5"/>
</dbReference>
<feature type="region of interest" description="Disordered" evidence="5">
    <location>
        <begin position="113"/>
        <end position="165"/>
    </location>
</feature>
<feature type="region of interest" description="Disordered" evidence="5">
    <location>
        <begin position="546"/>
        <end position="631"/>
    </location>
</feature>
<comment type="subcellular location">
    <subcellularLocation>
        <location evidence="1">Nucleus</location>
    </subcellularLocation>
</comment>
<dbReference type="EMBL" id="CP034208">
    <property type="protein sequence ID" value="QBZ62230.1"/>
    <property type="molecule type" value="Genomic_DNA"/>
</dbReference>
<accession>A0A4P7NJQ9</accession>
<evidence type="ECO:0000256" key="5">
    <source>
        <dbReference type="SAM" id="MobiDB-lite"/>
    </source>
</evidence>
<keyword evidence="3" id="KW-0804">Transcription</keyword>
<evidence type="ECO:0000259" key="6">
    <source>
        <dbReference type="PROSITE" id="PS51360"/>
    </source>
</evidence>
<feature type="compositionally biased region" description="Basic and acidic residues" evidence="5">
    <location>
        <begin position="253"/>
        <end position="284"/>
    </location>
</feature>